<gene>
    <name evidence="4" type="ORF">K457DRAFT_48479</name>
</gene>
<dbReference type="SUPFAM" id="SSF50978">
    <property type="entry name" value="WD40 repeat-like"/>
    <property type="match status" value="2"/>
</dbReference>
<sequence length="490" mass="52845">LAFSPAGYEVAIGVKASEAVELLNILTGQVRLVLRGHQHVVVRITYSPDGTRLATGCIDATVRIWSKANGDTLHVLSGHTGPVWGVAFSPSGLQLVSGSEDKTVRTWDVQTGESLTVLEEHAGPVKSVAYSPDGYQIASGSEDKTVRLWDVHTGEAIHSLVGHMGPVLSVAYSPDGRQVASGGGDMALRLWDPHSGDLYDTLSGHSFQDVCGVAYAPTSNYIASGDDGGYIRLWKAGMTLKFATPHQKVTLFTGFSADGRWMTKSYSDNTVRILETLTGVSRVVSMQLAASPFQRLFASSSGSMIAAIHSKFTVRIWNVEGETGQVVHVLEGHTGTVKNLAFSYDDRLLVSASVDRTLRVWDTVTGEAVRVLEGLNESVNTITFSPSGHQIAACDEGMVQVWSAETGERLFALDNNAGIGRFGYSLDGQYIISSAHSEHNCWDTESGERSNRFAAIDTEFFTFTFSPNGRFLATTGRDGLLRLWDVGDGD</sequence>
<protein>
    <submittedName>
        <fullName evidence="4">WD40 repeat-like protein</fullName>
    </submittedName>
</protein>
<feature type="repeat" description="WD" evidence="3">
    <location>
        <begin position="160"/>
        <end position="201"/>
    </location>
</feature>
<dbReference type="PROSITE" id="PS00678">
    <property type="entry name" value="WD_REPEATS_1"/>
    <property type="match status" value="3"/>
</dbReference>
<feature type="repeat" description="WD" evidence="3">
    <location>
        <begin position="34"/>
        <end position="75"/>
    </location>
</feature>
<accession>A0A197JTC7</accession>
<dbReference type="PRINTS" id="PR00320">
    <property type="entry name" value="GPROTEINBRPT"/>
</dbReference>
<feature type="non-terminal residue" evidence="4">
    <location>
        <position position="490"/>
    </location>
</feature>
<dbReference type="InterPro" id="IPR036322">
    <property type="entry name" value="WD40_repeat_dom_sf"/>
</dbReference>
<dbReference type="InterPro" id="IPR020472">
    <property type="entry name" value="WD40_PAC1"/>
</dbReference>
<dbReference type="STRING" id="1314771.A0A197JTC7"/>
<dbReference type="PROSITE" id="PS50082">
    <property type="entry name" value="WD_REPEATS_2"/>
    <property type="match status" value="6"/>
</dbReference>
<feature type="repeat" description="WD" evidence="3">
    <location>
        <begin position="118"/>
        <end position="159"/>
    </location>
</feature>
<dbReference type="EMBL" id="KV442050">
    <property type="protein sequence ID" value="OAQ28223.1"/>
    <property type="molecule type" value="Genomic_DNA"/>
</dbReference>
<organism evidence="4 5">
    <name type="scientific">Linnemannia elongata AG-77</name>
    <dbReference type="NCBI Taxonomy" id="1314771"/>
    <lineage>
        <taxon>Eukaryota</taxon>
        <taxon>Fungi</taxon>
        <taxon>Fungi incertae sedis</taxon>
        <taxon>Mucoromycota</taxon>
        <taxon>Mortierellomycotina</taxon>
        <taxon>Mortierellomycetes</taxon>
        <taxon>Mortierellales</taxon>
        <taxon>Mortierellaceae</taxon>
        <taxon>Linnemannia</taxon>
    </lineage>
</organism>
<dbReference type="Pfam" id="PF00400">
    <property type="entry name" value="WD40"/>
    <property type="match status" value="8"/>
</dbReference>
<keyword evidence="1 3" id="KW-0853">WD repeat</keyword>
<dbReference type="InterPro" id="IPR001680">
    <property type="entry name" value="WD40_rpt"/>
</dbReference>
<feature type="repeat" description="WD" evidence="3">
    <location>
        <begin position="453"/>
        <end position="490"/>
    </location>
</feature>
<dbReference type="Gene3D" id="2.130.10.10">
    <property type="entry name" value="YVTN repeat-like/Quinoprotein amine dehydrogenase"/>
    <property type="match status" value="3"/>
</dbReference>
<dbReference type="SMART" id="SM00320">
    <property type="entry name" value="WD40"/>
    <property type="match status" value="9"/>
</dbReference>
<evidence type="ECO:0000313" key="4">
    <source>
        <dbReference type="EMBL" id="OAQ28223.1"/>
    </source>
</evidence>
<feature type="repeat" description="WD" evidence="3">
    <location>
        <begin position="76"/>
        <end position="117"/>
    </location>
</feature>
<dbReference type="Proteomes" id="UP000078512">
    <property type="component" value="Unassembled WGS sequence"/>
</dbReference>
<dbReference type="InterPro" id="IPR015943">
    <property type="entry name" value="WD40/YVTN_repeat-like_dom_sf"/>
</dbReference>
<feature type="repeat" description="WD" evidence="3">
    <location>
        <begin position="330"/>
        <end position="371"/>
    </location>
</feature>
<proteinExistence type="predicted"/>
<keyword evidence="5" id="KW-1185">Reference proteome</keyword>
<evidence type="ECO:0000256" key="1">
    <source>
        <dbReference type="ARBA" id="ARBA00022574"/>
    </source>
</evidence>
<dbReference type="OrthoDB" id="538223at2759"/>
<evidence type="ECO:0000256" key="3">
    <source>
        <dbReference type="PROSITE-ProRule" id="PRU00221"/>
    </source>
</evidence>
<dbReference type="InterPro" id="IPR050349">
    <property type="entry name" value="WD_LIS1/nudF_dynein_reg"/>
</dbReference>
<reference evidence="4 5" key="1">
    <citation type="submission" date="2016-05" db="EMBL/GenBank/DDBJ databases">
        <title>Genome sequencing reveals origins of a unique bacterial endosymbiosis in the earliest lineages of terrestrial Fungi.</title>
        <authorList>
            <consortium name="DOE Joint Genome Institute"/>
            <person name="Uehling J."/>
            <person name="Gryganskyi A."/>
            <person name="Hameed K."/>
            <person name="Tschaplinski T."/>
            <person name="Misztal P."/>
            <person name="Wu S."/>
            <person name="Desiro A."/>
            <person name="Vande Pol N."/>
            <person name="Du Z.-Y."/>
            <person name="Zienkiewicz A."/>
            <person name="Zienkiewicz K."/>
            <person name="Morin E."/>
            <person name="Tisserant E."/>
            <person name="Splivallo R."/>
            <person name="Hainaut M."/>
            <person name="Henrissat B."/>
            <person name="Ohm R."/>
            <person name="Kuo A."/>
            <person name="Yan J."/>
            <person name="Lipzen A."/>
            <person name="Nolan M."/>
            <person name="Labutti K."/>
            <person name="Barry K."/>
            <person name="Goldstein A."/>
            <person name="Labbe J."/>
            <person name="Schadt C."/>
            <person name="Tuskan G."/>
            <person name="Grigoriev I."/>
            <person name="Martin F."/>
            <person name="Vilgalys R."/>
            <person name="Bonito G."/>
        </authorList>
    </citation>
    <scope>NUCLEOTIDE SEQUENCE [LARGE SCALE GENOMIC DNA]</scope>
    <source>
        <strain evidence="4 5">AG-77</strain>
    </source>
</reference>
<keyword evidence="2" id="KW-0677">Repeat</keyword>
<evidence type="ECO:0000256" key="2">
    <source>
        <dbReference type="ARBA" id="ARBA00022737"/>
    </source>
</evidence>
<dbReference type="AlphaFoldDB" id="A0A197JTC7"/>
<dbReference type="PANTHER" id="PTHR44129">
    <property type="entry name" value="WD REPEAT-CONTAINING PROTEIN POP1"/>
    <property type="match status" value="1"/>
</dbReference>
<dbReference type="InterPro" id="IPR019775">
    <property type="entry name" value="WD40_repeat_CS"/>
</dbReference>
<feature type="non-terminal residue" evidence="4">
    <location>
        <position position="1"/>
    </location>
</feature>
<name>A0A197JTC7_9FUNG</name>
<dbReference type="CDD" id="cd00200">
    <property type="entry name" value="WD40"/>
    <property type="match status" value="1"/>
</dbReference>
<evidence type="ECO:0000313" key="5">
    <source>
        <dbReference type="Proteomes" id="UP000078512"/>
    </source>
</evidence>
<dbReference type="PROSITE" id="PS50294">
    <property type="entry name" value="WD_REPEATS_REGION"/>
    <property type="match status" value="6"/>
</dbReference>